<evidence type="ECO:0000256" key="1">
    <source>
        <dbReference type="SAM" id="MobiDB-lite"/>
    </source>
</evidence>
<gene>
    <name evidence="2" type="ORF">I553_5625</name>
</gene>
<proteinExistence type="predicted"/>
<name>X7ZX36_MYCXE</name>
<dbReference type="EMBL" id="JAOB01000069">
    <property type="protein sequence ID" value="EUA23621.1"/>
    <property type="molecule type" value="Genomic_DNA"/>
</dbReference>
<dbReference type="AlphaFoldDB" id="X7ZX36"/>
<protein>
    <submittedName>
        <fullName evidence="2">Uncharacterized protein</fullName>
    </submittedName>
</protein>
<accession>X7ZX36</accession>
<reference evidence="2" key="1">
    <citation type="submission" date="2014-01" db="EMBL/GenBank/DDBJ databases">
        <authorList>
            <person name="Brown-Elliot B."/>
            <person name="Wallace R."/>
            <person name="Lenaerts A."/>
            <person name="Ordway D."/>
            <person name="DeGroote M.A."/>
            <person name="Parker T."/>
            <person name="Sizemore C."/>
            <person name="Tallon L.J."/>
            <person name="Sadzewicz L.K."/>
            <person name="Sengamalay N."/>
            <person name="Fraser C.M."/>
            <person name="Hine E."/>
            <person name="Shefchek K.A."/>
            <person name="Das S.P."/>
            <person name="Tettelin H."/>
        </authorList>
    </citation>
    <scope>NUCLEOTIDE SEQUENCE [LARGE SCALE GENOMIC DNA]</scope>
    <source>
        <strain evidence="2">4042</strain>
    </source>
</reference>
<organism evidence="2">
    <name type="scientific">Mycobacterium xenopi 4042</name>
    <dbReference type="NCBI Taxonomy" id="1299334"/>
    <lineage>
        <taxon>Bacteria</taxon>
        <taxon>Bacillati</taxon>
        <taxon>Actinomycetota</taxon>
        <taxon>Actinomycetes</taxon>
        <taxon>Mycobacteriales</taxon>
        <taxon>Mycobacteriaceae</taxon>
        <taxon>Mycobacterium</taxon>
    </lineage>
</organism>
<comment type="caution">
    <text evidence="2">The sequence shown here is derived from an EMBL/GenBank/DDBJ whole genome shotgun (WGS) entry which is preliminary data.</text>
</comment>
<sequence length="78" mass="8288">MEGDVHARGSTVDESHPIGHATLPKVTNHDRADTVVTAQQIATADDQHRATRKPASVSDPPGCAACLEDADVMITPFR</sequence>
<dbReference type="PATRIC" id="fig|1299334.3.peg.7569"/>
<feature type="region of interest" description="Disordered" evidence="1">
    <location>
        <begin position="1"/>
        <end position="61"/>
    </location>
</feature>
<evidence type="ECO:0000313" key="2">
    <source>
        <dbReference type="EMBL" id="EUA23621.1"/>
    </source>
</evidence>
<feature type="compositionally biased region" description="Basic and acidic residues" evidence="1">
    <location>
        <begin position="1"/>
        <end position="17"/>
    </location>
</feature>